<dbReference type="InterPro" id="IPR007021">
    <property type="entry name" value="DUF659"/>
</dbReference>
<evidence type="ECO:0000259" key="2">
    <source>
        <dbReference type="Pfam" id="PF04937"/>
    </source>
</evidence>
<evidence type="ECO:0000256" key="1">
    <source>
        <dbReference type="SAM" id="MobiDB-lite"/>
    </source>
</evidence>
<evidence type="ECO:0000313" key="4">
    <source>
        <dbReference type="Proteomes" id="UP000288805"/>
    </source>
</evidence>
<name>A0A438K3Z6_VITVI</name>
<dbReference type="InterPro" id="IPR012337">
    <property type="entry name" value="RNaseH-like_sf"/>
</dbReference>
<protein>
    <recommendedName>
        <fullName evidence="2">DUF659 domain-containing protein</fullName>
    </recommendedName>
</protein>
<gene>
    <name evidence="3" type="ORF">CK203_005819</name>
</gene>
<evidence type="ECO:0000313" key="3">
    <source>
        <dbReference type="EMBL" id="RVX15930.1"/>
    </source>
</evidence>
<dbReference type="PANTHER" id="PTHR32166:SF74">
    <property type="entry name" value="OS05G0256350 PROTEIN"/>
    <property type="match status" value="1"/>
</dbReference>
<dbReference type="PANTHER" id="PTHR32166">
    <property type="entry name" value="OSJNBA0013A04.12 PROTEIN"/>
    <property type="match status" value="1"/>
</dbReference>
<sequence length="362" mass="39945">MPTTSVPHNTARYQNNTAIVVIQECHVVGRVIVDKPRPAGMTPWKLVNEPTIPANRRLPWFQLHVSSAGSFLQSFISESDSDCGSSSTKSPPALTHLCSFMKTGEKIFELLDKFVECIGEKNVVQVITDNGSNYVLAGKFIEAKRSHLYWTPCAAHCIDLILEDIGKLPTIKRTLTKAIALNGFIYNHVGVLNMMREFTKQRELLASKWAKEAKGKQVSEIVLMPSFWNHVVYILKVMGPLVKVLQLVDNERKPTMGKPFNDRVSFRSPSPSPKAFQSTVSLSEKPSPPATFLATLSGEVLFHTDHTIRCARRSSSSFVKAPEGDSQSRAGSGGLNLTCQRMRVRGTLSDNTLPPPASPDAV</sequence>
<feature type="region of interest" description="Disordered" evidence="1">
    <location>
        <begin position="313"/>
        <end position="337"/>
    </location>
</feature>
<accession>A0A438K3Z6</accession>
<dbReference type="AlphaFoldDB" id="A0A438K3Z6"/>
<dbReference type="SUPFAM" id="SSF53098">
    <property type="entry name" value="Ribonuclease H-like"/>
    <property type="match status" value="1"/>
</dbReference>
<feature type="region of interest" description="Disordered" evidence="1">
    <location>
        <begin position="258"/>
        <end position="283"/>
    </location>
</feature>
<dbReference type="Pfam" id="PF04937">
    <property type="entry name" value="DUF659"/>
    <property type="match status" value="1"/>
</dbReference>
<dbReference type="EMBL" id="QGNW01000017">
    <property type="protein sequence ID" value="RVX15930.1"/>
    <property type="molecule type" value="Genomic_DNA"/>
</dbReference>
<reference evidence="3 4" key="1">
    <citation type="journal article" date="2018" name="PLoS Genet.">
        <title>Population sequencing reveals clonal diversity and ancestral inbreeding in the grapevine cultivar Chardonnay.</title>
        <authorList>
            <person name="Roach M.J."/>
            <person name="Johnson D.L."/>
            <person name="Bohlmann J."/>
            <person name="van Vuuren H.J."/>
            <person name="Jones S.J."/>
            <person name="Pretorius I.S."/>
            <person name="Schmidt S.A."/>
            <person name="Borneman A.R."/>
        </authorList>
    </citation>
    <scope>NUCLEOTIDE SEQUENCE [LARGE SCALE GENOMIC DNA]</scope>
    <source>
        <strain evidence="4">cv. Chardonnay</strain>
        <tissue evidence="3">Leaf</tissue>
    </source>
</reference>
<organism evidence="3 4">
    <name type="scientific">Vitis vinifera</name>
    <name type="common">Grape</name>
    <dbReference type="NCBI Taxonomy" id="29760"/>
    <lineage>
        <taxon>Eukaryota</taxon>
        <taxon>Viridiplantae</taxon>
        <taxon>Streptophyta</taxon>
        <taxon>Embryophyta</taxon>
        <taxon>Tracheophyta</taxon>
        <taxon>Spermatophyta</taxon>
        <taxon>Magnoliopsida</taxon>
        <taxon>eudicotyledons</taxon>
        <taxon>Gunneridae</taxon>
        <taxon>Pentapetalae</taxon>
        <taxon>rosids</taxon>
        <taxon>Vitales</taxon>
        <taxon>Vitaceae</taxon>
        <taxon>Viteae</taxon>
        <taxon>Vitis</taxon>
    </lineage>
</organism>
<comment type="caution">
    <text evidence="3">The sequence shown here is derived from an EMBL/GenBank/DDBJ whole genome shotgun (WGS) entry which is preliminary data.</text>
</comment>
<dbReference type="Proteomes" id="UP000288805">
    <property type="component" value="Unassembled WGS sequence"/>
</dbReference>
<proteinExistence type="predicted"/>
<feature type="domain" description="DUF659" evidence="2">
    <location>
        <begin position="101"/>
        <end position="178"/>
    </location>
</feature>
<feature type="compositionally biased region" description="Polar residues" evidence="1">
    <location>
        <begin position="325"/>
        <end position="337"/>
    </location>
</feature>